<dbReference type="SUPFAM" id="SSF52440">
    <property type="entry name" value="PreATP-grasp domain"/>
    <property type="match status" value="1"/>
</dbReference>
<dbReference type="InterPro" id="IPR011761">
    <property type="entry name" value="ATP-grasp"/>
</dbReference>
<dbReference type="InterPro" id="IPR011054">
    <property type="entry name" value="Rudment_hybrid_motif"/>
</dbReference>
<dbReference type="GO" id="GO:0004637">
    <property type="term" value="F:phosphoribosylamine-glycine ligase activity"/>
    <property type="evidence" value="ECO:0007669"/>
    <property type="project" value="UniProtKB-UniRule"/>
</dbReference>
<dbReference type="InterPro" id="IPR013815">
    <property type="entry name" value="ATP_grasp_subdomain_1"/>
</dbReference>
<dbReference type="PANTHER" id="PTHR43472:SF1">
    <property type="entry name" value="PHOSPHORIBOSYLAMINE--GLYCINE LIGASE, CHLOROPLASTIC"/>
    <property type="match status" value="1"/>
</dbReference>
<dbReference type="PROSITE" id="PS00184">
    <property type="entry name" value="GARS"/>
    <property type="match status" value="1"/>
</dbReference>
<dbReference type="SUPFAM" id="SSF51246">
    <property type="entry name" value="Rudiment single hybrid motif"/>
    <property type="match status" value="1"/>
</dbReference>
<dbReference type="InterPro" id="IPR000115">
    <property type="entry name" value="PRibGlycinamide_synth"/>
</dbReference>
<evidence type="ECO:0000256" key="13">
    <source>
        <dbReference type="PROSITE-ProRule" id="PRU00409"/>
    </source>
</evidence>
<dbReference type="HAMAP" id="MF_00138">
    <property type="entry name" value="GARS"/>
    <property type="match status" value="1"/>
</dbReference>
<dbReference type="PATRIC" id="fig|883161.3.peg.1818"/>
<dbReference type="InterPro" id="IPR037123">
    <property type="entry name" value="PRibGlycinamide_synth_C_sf"/>
</dbReference>
<organism evidence="15 16">
    <name type="scientific">Propionimicrobium lymphophilum ACS-093-V-SCH5</name>
    <dbReference type="NCBI Taxonomy" id="883161"/>
    <lineage>
        <taxon>Bacteria</taxon>
        <taxon>Bacillati</taxon>
        <taxon>Actinomycetota</taxon>
        <taxon>Actinomycetes</taxon>
        <taxon>Propionibacteriales</taxon>
        <taxon>Propionibacteriaceae</taxon>
        <taxon>Propionimicrobium</taxon>
    </lineage>
</organism>
<keyword evidence="16" id="KW-1185">Reference proteome</keyword>
<sequence>MSNLIVLVLGSGGREHALVRGLAADPTVAQIHVAPGNPGCEDLATNHEIDPLDSQAVVELAREVEASFVLIGPEAPLAAGISDALRQAGIPVFGPSKAAAQLESSKSFAKRVMEKAGVPTAGYVDCKSPEDVGVALEKFGAPYVVKHDGLEAGKGVLVTNDLEEAIKHATKADEVVIEEYLEGPEVSLFFVTDGQTALPMMPAQDFKRLLNDDRGPNTGGMGAYTPLPWLDDDFVDQVQREVADPVLAAMRDAGMPFVGLLYVGLAVTKDGPKVIEFNARFGDPETQVLIATLVTPLGQLLYSAATGKLAEFGRMIFEGAAVCVVVAAEGYPVAPKKGGHLDLPADTETAHVIHAGTARDPEGDIIANGGRVLTVVGLGKDVPAARNAAYNQLTEIEYADAIWRTDIASDKKLSGAASNRPV</sequence>
<dbReference type="Gene3D" id="3.40.50.20">
    <property type="match status" value="1"/>
</dbReference>
<evidence type="ECO:0000313" key="16">
    <source>
        <dbReference type="Proteomes" id="UP000014417"/>
    </source>
</evidence>
<keyword evidence="8 13" id="KW-0067">ATP-binding</keyword>
<feature type="domain" description="ATP-grasp" evidence="14">
    <location>
        <begin position="110"/>
        <end position="306"/>
    </location>
</feature>
<evidence type="ECO:0000256" key="5">
    <source>
        <dbReference type="ARBA" id="ARBA00022598"/>
    </source>
</evidence>
<dbReference type="InterPro" id="IPR020559">
    <property type="entry name" value="PRibGlycinamide_synth_CS"/>
</dbReference>
<evidence type="ECO:0000256" key="10">
    <source>
        <dbReference type="ARBA" id="ARBA00042242"/>
    </source>
</evidence>
<evidence type="ECO:0000256" key="11">
    <source>
        <dbReference type="ARBA" id="ARBA00042864"/>
    </source>
</evidence>
<dbReference type="SMART" id="SM01210">
    <property type="entry name" value="GARS_C"/>
    <property type="match status" value="1"/>
</dbReference>
<dbReference type="GO" id="GO:0005524">
    <property type="term" value="F:ATP binding"/>
    <property type="evidence" value="ECO:0007669"/>
    <property type="project" value="UniProtKB-UniRule"/>
</dbReference>
<protein>
    <recommendedName>
        <fullName evidence="4 12">Phosphoribosylamine--glycine ligase</fullName>
        <ecNumber evidence="4 12">6.3.4.13</ecNumber>
    </recommendedName>
    <alternativeName>
        <fullName evidence="12">GARS</fullName>
    </alternativeName>
    <alternativeName>
        <fullName evidence="10 12">Glycinamide ribonucleotide synthetase</fullName>
    </alternativeName>
    <alternativeName>
        <fullName evidence="11 12">Phosphoribosylglycinamide synthetase</fullName>
    </alternativeName>
</protein>
<gene>
    <name evidence="12" type="primary">purD</name>
    <name evidence="15" type="ORF">HMPREF9306_01831</name>
</gene>
<dbReference type="HOGENOM" id="CLU_027420_3_1_11"/>
<keyword evidence="6 13" id="KW-0547">Nucleotide-binding</keyword>
<dbReference type="EC" id="6.3.4.13" evidence="4 12"/>
<dbReference type="GO" id="GO:0006189">
    <property type="term" value="P:'de novo' IMP biosynthetic process"/>
    <property type="evidence" value="ECO:0007669"/>
    <property type="project" value="UniProtKB-UniRule"/>
</dbReference>
<evidence type="ECO:0000256" key="2">
    <source>
        <dbReference type="ARBA" id="ARBA00001946"/>
    </source>
</evidence>
<evidence type="ECO:0000256" key="8">
    <source>
        <dbReference type="ARBA" id="ARBA00022840"/>
    </source>
</evidence>
<keyword evidence="5 12" id="KW-0436">Ligase</keyword>
<evidence type="ECO:0000256" key="7">
    <source>
        <dbReference type="ARBA" id="ARBA00022755"/>
    </source>
</evidence>
<dbReference type="InterPro" id="IPR020561">
    <property type="entry name" value="PRibGlycinamid_synth_ATP-grasp"/>
</dbReference>
<dbReference type="GO" id="GO:0046872">
    <property type="term" value="F:metal ion binding"/>
    <property type="evidence" value="ECO:0007669"/>
    <property type="project" value="InterPro"/>
</dbReference>
<comment type="cofactor">
    <cofactor evidence="2">
        <name>Mg(2+)</name>
        <dbReference type="ChEBI" id="CHEBI:18420"/>
    </cofactor>
</comment>
<comment type="catalytic activity">
    <reaction evidence="12">
        <text>5-phospho-beta-D-ribosylamine + glycine + ATP = N(1)-(5-phospho-beta-D-ribosyl)glycinamide + ADP + phosphate + H(+)</text>
        <dbReference type="Rhea" id="RHEA:17453"/>
        <dbReference type="ChEBI" id="CHEBI:15378"/>
        <dbReference type="ChEBI" id="CHEBI:30616"/>
        <dbReference type="ChEBI" id="CHEBI:43474"/>
        <dbReference type="ChEBI" id="CHEBI:57305"/>
        <dbReference type="ChEBI" id="CHEBI:58681"/>
        <dbReference type="ChEBI" id="CHEBI:143788"/>
        <dbReference type="ChEBI" id="CHEBI:456216"/>
        <dbReference type="EC" id="6.3.4.13"/>
    </reaction>
</comment>
<dbReference type="Gene3D" id="3.90.600.10">
    <property type="entry name" value="Phosphoribosylglycinamide synthetase, C-terminal domain"/>
    <property type="match status" value="1"/>
</dbReference>
<comment type="pathway">
    <text evidence="3 12">Purine metabolism; IMP biosynthesis via de novo pathway; N(1)-(5-phospho-D-ribosyl)glycinamide from 5-phospho-alpha-D-ribose 1-diphosphate: step 2/2.</text>
</comment>
<evidence type="ECO:0000259" key="14">
    <source>
        <dbReference type="PROSITE" id="PS50975"/>
    </source>
</evidence>
<dbReference type="InterPro" id="IPR020562">
    <property type="entry name" value="PRibGlycinamide_synth_N"/>
</dbReference>
<dbReference type="Gene3D" id="3.30.470.20">
    <property type="entry name" value="ATP-grasp fold, B domain"/>
    <property type="match status" value="1"/>
</dbReference>
<evidence type="ECO:0000313" key="15">
    <source>
        <dbReference type="EMBL" id="EPD32262.1"/>
    </source>
</evidence>
<evidence type="ECO:0000256" key="6">
    <source>
        <dbReference type="ARBA" id="ARBA00022741"/>
    </source>
</evidence>
<dbReference type="GO" id="GO:0009113">
    <property type="term" value="P:purine nucleobase biosynthetic process"/>
    <property type="evidence" value="ECO:0007669"/>
    <property type="project" value="InterPro"/>
</dbReference>
<dbReference type="RefSeq" id="WP_016456637.1">
    <property type="nucleotide sequence ID" value="NZ_KE150269.1"/>
</dbReference>
<name>S2WI40_9ACTN</name>
<evidence type="ECO:0000256" key="1">
    <source>
        <dbReference type="ARBA" id="ARBA00001936"/>
    </source>
</evidence>
<comment type="cofactor">
    <cofactor evidence="1">
        <name>Mn(2+)</name>
        <dbReference type="ChEBI" id="CHEBI:29035"/>
    </cofactor>
</comment>
<dbReference type="STRING" id="883161.HMPREF9306_01831"/>
<dbReference type="Gene3D" id="3.30.1490.20">
    <property type="entry name" value="ATP-grasp fold, A domain"/>
    <property type="match status" value="1"/>
</dbReference>
<dbReference type="SMART" id="SM01209">
    <property type="entry name" value="GARS_A"/>
    <property type="match status" value="1"/>
</dbReference>
<dbReference type="AlphaFoldDB" id="S2WI40"/>
<dbReference type="InterPro" id="IPR016185">
    <property type="entry name" value="PreATP-grasp_dom_sf"/>
</dbReference>
<dbReference type="PROSITE" id="PS50975">
    <property type="entry name" value="ATP_GRASP"/>
    <property type="match status" value="1"/>
</dbReference>
<evidence type="ECO:0000256" key="4">
    <source>
        <dbReference type="ARBA" id="ARBA00013255"/>
    </source>
</evidence>
<comment type="caution">
    <text evidence="15">The sequence shown here is derived from an EMBL/GenBank/DDBJ whole genome shotgun (WGS) entry which is preliminary data.</text>
</comment>
<dbReference type="PANTHER" id="PTHR43472">
    <property type="entry name" value="PHOSPHORIBOSYLAMINE--GLYCINE LIGASE"/>
    <property type="match status" value="1"/>
</dbReference>
<dbReference type="Proteomes" id="UP000014417">
    <property type="component" value="Unassembled WGS sequence"/>
</dbReference>
<dbReference type="InterPro" id="IPR020560">
    <property type="entry name" value="PRibGlycinamide_synth_C-dom"/>
</dbReference>
<proteinExistence type="inferred from homology"/>
<evidence type="ECO:0000256" key="12">
    <source>
        <dbReference type="HAMAP-Rule" id="MF_00138"/>
    </source>
</evidence>
<evidence type="ECO:0000256" key="3">
    <source>
        <dbReference type="ARBA" id="ARBA00005174"/>
    </source>
</evidence>
<dbReference type="UniPathway" id="UPA00074">
    <property type="reaction ID" value="UER00125"/>
</dbReference>
<dbReference type="NCBIfam" id="TIGR00877">
    <property type="entry name" value="purD"/>
    <property type="match status" value="1"/>
</dbReference>
<accession>S2WI40</accession>
<dbReference type="Pfam" id="PF02843">
    <property type="entry name" value="GARS_C"/>
    <property type="match status" value="1"/>
</dbReference>
<keyword evidence="7 12" id="KW-0658">Purine biosynthesis</keyword>
<comment type="similarity">
    <text evidence="9 12">Belongs to the GARS family.</text>
</comment>
<reference evidence="15 16" key="1">
    <citation type="submission" date="2013-04" db="EMBL/GenBank/DDBJ databases">
        <title>The Genome Sequence of Propionimicrobium lymphophilum ACS-093-V-SCH5.</title>
        <authorList>
            <consortium name="The Broad Institute Genomics Platform"/>
            <person name="Earl A."/>
            <person name="Ward D."/>
            <person name="Feldgarden M."/>
            <person name="Gevers D."/>
            <person name="Saerens B."/>
            <person name="Vaneechoutte M."/>
            <person name="Walker B."/>
            <person name="Young S."/>
            <person name="Zeng Q."/>
            <person name="Gargeya S."/>
            <person name="Fitzgerald M."/>
            <person name="Haas B."/>
            <person name="Abouelleil A."/>
            <person name="Allen A.W."/>
            <person name="Alvarado L."/>
            <person name="Arachchi H.M."/>
            <person name="Berlin A.M."/>
            <person name="Chapman S.B."/>
            <person name="Gainer-Dewar J."/>
            <person name="Goldberg J."/>
            <person name="Griggs A."/>
            <person name="Gujja S."/>
            <person name="Hansen M."/>
            <person name="Howarth C."/>
            <person name="Imamovic A."/>
            <person name="Ireland A."/>
            <person name="Larimer J."/>
            <person name="McCowan C."/>
            <person name="Murphy C."/>
            <person name="Pearson M."/>
            <person name="Poon T.W."/>
            <person name="Priest M."/>
            <person name="Roberts A."/>
            <person name="Saif S."/>
            <person name="Shea T."/>
            <person name="Sisk P."/>
            <person name="Sykes S."/>
            <person name="Wortman J."/>
            <person name="Nusbaum C."/>
            <person name="Birren B."/>
        </authorList>
    </citation>
    <scope>NUCLEOTIDE SEQUENCE [LARGE SCALE GENOMIC DNA]</scope>
    <source>
        <strain evidence="15 16">ACS-093-V-SCH5</strain>
    </source>
</reference>
<evidence type="ECO:0000256" key="9">
    <source>
        <dbReference type="ARBA" id="ARBA00038345"/>
    </source>
</evidence>
<dbReference type="Pfam" id="PF02844">
    <property type="entry name" value="GARS_N"/>
    <property type="match status" value="1"/>
</dbReference>
<dbReference type="SUPFAM" id="SSF56059">
    <property type="entry name" value="Glutathione synthetase ATP-binding domain-like"/>
    <property type="match status" value="1"/>
</dbReference>
<dbReference type="EMBL" id="AGZR01000009">
    <property type="protein sequence ID" value="EPD32262.1"/>
    <property type="molecule type" value="Genomic_DNA"/>
</dbReference>
<dbReference type="Pfam" id="PF01071">
    <property type="entry name" value="GARS_A"/>
    <property type="match status" value="1"/>
</dbReference>